<reference evidence="3" key="1">
    <citation type="journal article" date="2023" name="Int. J. Syst. Evol. Microbiol.">
        <title>Methylocystis iwaonis sp. nov., a type II methane-oxidizing bacterium from surface soil of a rice paddy field in Japan, and emended description of the genus Methylocystis (ex Whittenbury et al. 1970) Bowman et al. 1993.</title>
        <authorList>
            <person name="Kaise H."/>
            <person name="Sawadogo J.B."/>
            <person name="Alam M.S."/>
            <person name="Ueno C."/>
            <person name="Dianou D."/>
            <person name="Shinjo R."/>
            <person name="Asakawa S."/>
        </authorList>
    </citation>
    <scope>NUCLEOTIDE SEQUENCE</scope>
    <source>
        <strain evidence="3">LMG27198</strain>
    </source>
</reference>
<feature type="region of interest" description="Disordered" evidence="1">
    <location>
        <begin position="179"/>
        <end position="208"/>
    </location>
</feature>
<dbReference type="RefSeq" id="WP_281804367.1">
    <property type="nucleotide sequence ID" value="NZ_BSEC01000001.1"/>
</dbReference>
<dbReference type="AlphaFoldDB" id="A0A9W6LTD2"/>
<proteinExistence type="predicted"/>
<feature type="compositionally biased region" description="Acidic residues" evidence="1">
    <location>
        <begin position="179"/>
        <end position="193"/>
    </location>
</feature>
<dbReference type="Proteomes" id="UP001144323">
    <property type="component" value="Unassembled WGS sequence"/>
</dbReference>
<protein>
    <submittedName>
        <fullName evidence="3">DUF2063 domain-containing protein</fullName>
    </submittedName>
</protein>
<comment type="caution">
    <text evidence="3">The sequence shown here is derived from an EMBL/GenBank/DDBJ whole genome shotgun (WGS) entry which is preliminary data.</text>
</comment>
<evidence type="ECO:0000313" key="4">
    <source>
        <dbReference type="Proteomes" id="UP001144323"/>
    </source>
</evidence>
<dbReference type="EMBL" id="BSEC01000001">
    <property type="protein sequence ID" value="GLI94371.1"/>
    <property type="molecule type" value="Genomic_DNA"/>
</dbReference>
<feature type="domain" description="Putative DNA-binding" evidence="2">
    <location>
        <begin position="5"/>
        <end position="102"/>
    </location>
</feature>
<evidence type="ECO:0000259" key="2">
    <source>
        <dbReference type="Pfam" id="PF09836"/>
    </source>
</evidence>
<accession>A0A9W6LTD2</accession>
<sequence length="282" mass="30831">MNLAQFQALFQSRLLAGAGEGDAPLLAGLQESTRGAGRDELLHVYQSGYRLRLEGFFYEDHPGLRALLGDAAFDEVIRAFIDANPPRDRNARWYTTGLPDYMAADPRWRDDRRAVSMAMFERAMVDAFDASDAEALTVQALAAFAPEESPGLVFAFHPSLYLLELSAGTLAAYLAMDAEDGDGDEGEGEEDGDAATPEPSPTPDPDATETVAVWRCNEETVFRELEPDEYLALNEARAGHAFGDICHMAAFQQAGEIKPERLAQFLASWFEDGLITGVSLKS</sequence>
<evidence type="ECO:0000313" key="3">
    <source>
        <dbReference type="EMBL" id="GLI94371.1"/>
    </source>
</evidence>
<keyword evidence="4" id="KW-1185">Reference proteome</keyword>
<organism evidence="3 4">
    <name type="scientific">Methylocystis echinoides</name>
    <dbReference type="NCBI Taxonomy" id="29468"/>
    <lineage>
        <taxon>Bacteria</taxon>
        <taxon>Pseudomonadati</taxon>
        <taxon>Pseudomonadota</taxon>
        <taxon>Alphaproteobacteria</taxon>
        <taxon>Hyphomicrobiales</taxon>
        <taxon>Methylocystaceae</taxon>
        <taxon>Methylocystis</taxon>
    </lineage>
</organism>
<gene>
    <name evidence="3" type="ORF">LMG27198_33630</name>
</gene>
<dbReference type="InterPro" id="IPR018640">
    <property type="entry name" value="DUF2063"/>
</dbReference>
<name>A0A9W6LTD2_9HYPH</name>
<evidence type="ECO:0000256" key="1">
    <source>
        <dbReference type="SAM" id="MobiDB-lite"/>
    </source>
</evidence>
<dbReference type="Pfam" id="PF09836">
    <property type="entry name" value="DUF2063"/>
    <property type="match status" value="1"/>
</dbReference>